<evidence type="ECO:0000313" key="10">
    <source>
        <dbReference type="Proteomes" id="UP000011115"/>
    </source>
</evidence>
<dbReference type="PANTHER" id="PTHR31942:SF72">
    <property type="entry name" value="MLO-LIKE PROTEIN"/>
    <property type="match status" value="1"/>
</dbReference>
<dbReference type="eggNOG" id="ENOG502QQFC">
    <property type="taxonomic scope" value="Eukaryota"/>
</dbReference>
<keyword evidence="6 8" id="KW-0472">Membrane</keyword>
<dbReference type="PANTHER" id="PTHR31942">
    <property type="entry name" value="MLO-LIKE PROTEIN 1"/>
    <property type="match status" value="1"/>
</dbReference>
<evidence type="ECO:0000256" key="4">
    <source>
        <dbReference type="ARBA" id="ARBA00022821"/>
    </source>
</evidence>
<dbReference type="Pfam" id="PF03094">
    <property type="entry name" value="Mlo"/>
    <property type="match status" value="1"/>
</dbReference>
<reference evidence="10" key="1">
    <citation type="journal article" date="2011" name="Nature">
        <title>Genome sequence and analysis of the tuber crop potato.</title>
        <authorList>
            <consortium name="The Potato Genome Sequencing Consortium"/>
        </authorList>
    </citation>
    <scope>NUCLEOTIDE SEQUENCE [LARGE SCALE GENOMIC DNA]</scope>
    <source>
        <strain evidence="10">cv. DM1-3 516 R44</strain>
    </source>
</reference>
<evidence type="ECO:0000256" key="3">
    <source>
        <dbReference type="ARBA" id="ARBA00022692"/>
    </source>
</evidence>
<dbReference type="PaxDb" id="4113-PGSC0003DMT400081279"/>
<evidence type="ECO:0000256" key="1">
    <source>
        <dbReference type="ARBA" id="ARBA00004141"/>
    </source>
</evidence>
<dbReference type="Gramene" id="PGSC0003DMT400081279">
    <property type="protein sequence ID" value="PGSC0003DMT400081279"/>
    <property type="gene ID" value="PGSC0003DMG400031768"/>
</dbReference>
<keyword evidence="3 8" id="KW-0812">Transmembrane</keyword>
<dbReference type="GO" id="GO:0016020">
    <property type="term" value="C:membrane"/>
    <property type="evidence" value="ECO:0007669"/>
    <property type="project" value="UniProtKB-SubCell"/>
</dbReference>
<dbReference type="EnsemblPlants" id="PGSC0003DMT400081279">
    <property type="protein sequence ID" value="PGSC0003DMT400081279"/>
    <property type="gene ID" value="PGSC0003DMG400031768"/>
</dbReference>
<evidence type="ECO:0000256" key="2">
    <source>
        <dbReference type="ARBA" id="ARBA00006574"/>
    </source>
</evidence>
<protein>
    <submittedName>
        <fullName evidence="9">MLO 6</fullName>
    </submittedName>
</protein>
<feature type="transmembrane region" description="Helical" evidence="8">
    <location>
        <begin position="71"/>
        <end position="96"/>
    </location>
</feature>
<dbReference type="AlphaFoldDB" id="M1D4H5"/>
<dbReference type="InterPro" id="IPR004326">
    <property type="entry name" value="Mlo"/>
</dbReference>
<keyword evidence="5 8" id="KW-1133">Transmembrane helix</keyword>
<dbReference type="GO" id="GO:0006952">
    <property type="term" value="P:defense response"/>
    <property type="evidence" value="ECO:0007669"/>
    <property type="project" value="UniProtKB-KW"/>
</dbReference>
<organism evidence="9 10">
    <name type="scientific">Solanum tuberosum</name>
    <name type="common">Potato</name>
    <dbReference type="NCBI Taxonomy" id="4113"/>
    <lineage>
        <taxon>Eukaryota</taxon>
        <taxon>Viridiplantae</taxon>
        <taxon>Streptophyta</taxon>
        <taxon>Embryophyta</taxon>
        <taxon>Tracheophyta</taxon>
        <taxon>Spermatophyta</taxon>
        <taxon>Magnoliopsida</taxon>
        <taxon>eudicotyledons</taxon>
        <taxon>Gunneridae</taxon>
        <taxon>Pentapetalae</taxon>
        <taxon>asterids</taxon>
        <taxon>lamiids</taxon>
        <taxon>Solanales</taxon>
        <taxon>Solanaceae</taxon>
        <taxon>Solanoideae</taxon>
        <taxon>Solaneae</taxon>
        <taxon>Solanum</taxon>
    </lineage>
</organism>
<keyword evidence="4" id="KW-0611">Plant defense</keyword>
<keyword evidence="7" id="KW-0568">Pathogenesis-related protein</keyword>
<comment type="similarity">
    <text evidence="2">Belongs to the MLO family.</text>
</comment>
<evidence type="ECO:0000313" key="9">
    <source>
        <dbReference type="EnsemblPlants" id="PGSC0003DMT400081279"/>
    </source>
</evidence>
<dbReference type="Proteomes" id="UP000011115">
    <property type="component" value="Unassembled WGS sequence"/>
</dbReference>
<accession>M1D4H5</accession>
<keyword evidence="10" id="KW-1185">Reference proteome</keyword>
<dbReference type="OMA" id="QHTEFGS"/>
<evidence type="ECO:0000256" key="6">
    <source>
        <dbReference type="ARBA" id="ARBA00023136"/>
    </source>
</evidence>
<feature type="transmembrane region" description="Helical" evidence="8">
    <location>
        <begin position="32"/>
        <end position="51"/>
    </location>
</feature>
<evidence type="ECO:0000256" key="8">
    <source>
        <dbReference type="SAM" id="Phobius"/>
    </source>
</evidence>
<sequence length="199" mass="22747">MCLESNYKSSVVRGNLVVKPDDQFFWFGKPKLLLHLMHFILFQNSFQLAFFTWTTYNYGLNSCFHHKTVDIVTRLVMGVLVHFLCGYVTLPLYALVTQMGTKIKNSVFTDGMISGIRRWQEKAKWKLAKRSNYLLAQNSLDNSLSLNISPSFKTSLDVTSSTDTENDEEIVDGQSQIQQHTEFGSFGGFHLSTFRAAQH</sequence>
<evidence type="ECO:0000256" key="5">
    <source>
        <dbReference type="ARBA" id="ARBA00022989"/>
    </source>
</evidence>
<name>M1D4H5_SOLTU</name>
<comment type="subcellular location">
    <subcellularLocation>
        <location evidence="1">Membrane</location>
        <topology evidence="1">Multi-pass membrane protein</topology>
    </subcellularLocation>
</comment>
<proteinExistence type="inferred from homology"/>
<evidence type="ECO:0000256" key="7">
    <source>
        <dbReference type="ARBA" id="ARBA00023265"/>
    </source>
</evidence>
<reference evidence="9" key="2">
    <citation type="submission" date="2015-06" db="UniProtKB">
        <authorList>
            <consortium name="EnsemblPlants"/>
        </authorList>
    </citation>
    <scope>IDENTIFICATION</scope>
    <source>
        <strain evidence="9">DM1-3 516 R44</strain>
    </source>
</reference>
<dbReference type="HOGENOM" id="CLU_1374323_0_0_1"/>
<dbReference type="InParanoid" id="M1D4H5"/>